<sequence>MKSPDPEERLSPQQWGQVITIAGIGTVLEWFDFYTYTQLNATLDRVFFPTDNEAIQALAFWGVYAAGFVVRPIGALIFGHIGDTAGRNRCLVVSILFMAFSTVAIGVLPTYSTGVYRAGIAAPVLLALLRILQGLALGGEHSSAMCYISELADKGQRGRFTAVLQWCVNIGMIIATLMAMMLQNTLSEDAMLNWGWRVPFLCAAATALLGAALRRNMPEPHAFLEAARLQKRLASGGGVAADAAEDGAGGQRCGACQAPQSCGACQVVRPPTAPDLLVQVAAGSEVQSDSLSDAPVEAVHGHAAARTPIVRLMRTNLAGVGLHICHMSWVSAAFYLTCSWLAKDLRTYGYPLKMTQGILIVSLIPNAVGLFLGGLALDRGLPALYSNMALVTAATALAFPVFYGVGRSLAAAWCLVPLFQLFVGAVQVHSLLPCTRIYEPLSRTTGFSFGYNCGYGIIGGLSPLLVAAIKTGLPGHVHPFAPALWLLFLAGVSVLGDVGLRLYQPRLGKPFVGHIE</sequence>
<dbReference type="InterPro" id="IPR005828">
    <property type="entry name" value="MFS_sugar_transport-like"/>
</dbReference>
<reference evidence="10 11" key="1">
    <citation type="journal article" date="2013" name="BMC Genomics">
        <title>Reconstruction of the lipid metabolism for the microalga Monoraphidium neglectum from its genome sequence reveals characteristics suitable for biofuel production.</title>
        <authorList>
            <person name="Bogen C."/>
            <person name="Al-Dilaimi A."/>
            <person name="Albersmeier A."/>
            <person name="Wichmann J."/>
            <person name="Grundmann M."/>
            <person name="Rupp O."/>
            <person name="Lauersen K.J."/>
            <person name="Blifernez-Klassen O."/>
            <person name="Kalinowski J."/>
            <person name="Goesmann A."/>
            <person name="Mussgnug J.H."/>
            <person name="Kruse O."/>
        </authorList>
    </citation>
    <scope>NUCLEOTIDE SEQUENCE [LARGE SCALE GENOMIC DNA]</scope>
    <source>
        <strain evidence="10 11">SAG 48.87</strain>
    </source>
</reference>
<keyword evidence="5" id="KW-0769">Symport</keyword>
<evidence type="ECO:0000256" key="5">
    <source>
        <dbReference type="ARBA" id="ARBA00022847"/>
    </source>
</evidence>
<dbReference type="EMBL" id="KK101470">
    <property type="protein sequence ID" value="KIZ00773.1"/>
    <property type="molecule type" value="Genomic_DNA"/>
</dbReference>
<keyword evidence="7 8" id="KW-0472">Membrane</keyword>
<accession>A0A0D2JNP4</accession>
<keyword evidence="3" id="KW-1003">Cell membrane</keyword>
<keyword evidence="11" id="KW-1185">Reference proteome</keyword>
<gene>
    <name evidence="10" type="ORF">MNEG_7191</name>
</gene>
<dbReference type="PANTHER" id="PTHR43528">
    <property type="entry name" value="ALPHA-KETOGLUTARATE PERMEASE"/>
    <property type="match status" value="1"/>
</dbReference>
<dbReference type="PROSITE" id="PS50850">
    <property type="entry name" value="MFS"/>
    <property type="match status" value="1"/>
</dbReference>
<feature type="transmembrane region" description="Helical" evidence="8">
    <location>
        <begin position="194"/>
        <end position="213"/>
    </location>
</feature>
<dbReference type="RefSeq" id="XP_013899792.1">
    <property type="nucleotide sequence ID" value="XM_014044338.1"/>
</dbReference>
<dbReference type="GO" id="GO:0015293">
    <property type="term" value="F:symporter activity"/>
    <property type="evidence" value="ECO:0007669"/>
    <property type="project" value="UniProtKB-KW"/>
</dbReference>
<evidence type="ECO:0000256" key="4">
    <source>
        <dbReference type="ARBA" id="ARBA00022692"/>
    </source>
</evidence>
<dbReference type="GO" id="GO:0005886">
    <property type="term" value="C:plasma membrane"/>
    <property type="evidence" value="ECO:0007669"/>
    <property type="project" value="UniProtKB-SubCell"/>
</dbReference>
<evidence type="ECO:0000256" key="8">
    <source>
        <dbReference type="SAM" id="Phobius"/>
    </source>
</evidence>
<feature type="transmembrane region" description="Helical" evidence="8">
    <location>
        <begin position="354"/>
        <end position="377"/>
    </location>
</feature>
<keyword evidence="4 8" id="KW-0812">Transmembrane</keyword>
<dbReference type="InterPro" id="IPR020846">
    <property type="entry name" value="MFS_dom"/>
</dbReference>
<organism evidence="10 11">
    <name type="scientific">Monoraphidium neglectum</name>
    <dbReference type="NCBI Taxonomy" id="145388"/>
    <lineage>
        <taxon>Eukaryota</taxon>
        <taxon>Viridiplantae</taxon>
        <taxon>Chlorophyta</taxon>
        <taxon>core chlorophytes</taxon>
        <taxon>Chlorophyceae</taxon>
        <taxon>CS clade</taxon>
        <taxon>Sphaeropleales</taxon>
        <taxon>Selenastraceae</taxon>
        <taxon>Monoraphidium</taxon>
    </lineage>
</organism>
<feature type="domain" description="Major facilitator superfamily (MFS) profile" evidence="9">
    <location>
        <begin position="18"/>
        <end position="508"/>
    </location>
</feature>
<protein>
    <submittedName>
        <fullName evidence="10">Alpha-ketoglutarate permease</fullName>
    </submittedName>
</protein>
<dbReference type="PANTHER" id="PTHR43528:SF1">
    <property type="entry name" value="ALPHA-KETOGLUTARATE PERMEASE"/>
    <property type="match status" value="1"/>
</dbReference>
<feature type="transmembrane region" description="Helical" evidence="8">
    <location>
        <begin position="120"/>
        <end position="139"/>
    </location>
</feature>
<feature type="transmembrane region" description="Helical" evidence="8">
    <location>
        <begin position="90"/>
        <end position="108"/>
    </location>
</feature>
<keyword evidence="2" id="KW-0813">Transport</keyword>
<feature type="transmembrane region" description="Helical" evidence="8">
    <location>
        <begin position="409"/>
        <end position="428"/>
    </location>
</feature>
<evidence type="ECO:0000259" key="9">
    <source>
        <dbReference type="PROSITE" id="PS50850"/>
    </source>
</evidence>
<evidence type="ECO:0000313" key="11">
    <source>
        <dbReference type="Proteomes" id="UP000054498"/>
    </source>
</evidence>
<name>A0A0D2JNP4_9CHLO</name>
<proteinExistence type="predicted"/>
<dbReference type="AlphaFoldDB" id="A0A0D2JNP4"/>
<dbReference type="OrthoDB" id="5296287at2759"/>
<dbReference type="KEGG" id="mng:MNEG_7191"/>
<dbReference type="SUPFAM" id="SSF103473">
    <property type="entry name" value="MFS general substrate transporter"/>
    <property type="match status" value="1"/>
</dbReference>
<dbReference type="InterPro" id="IPR036259">
    <property type="entry name" value="MFS_trans_sf"/>
</dbReference>
<dbReference type="Pfam" id="PF00083">
    <property type="entry name" value="Sugar_tr"/>
    <property type="match status" value="1"/>
</dbReference>
<evidence type="ECO:0000256" key="7">
    <source>
        <dbReference type="ARBA" id="ARBA00023136"/>
    </source>
</evidence>
<dbReference type="Proteomes" id="UP000054498">
    <property type="component" value="Unassembled WGS sequence"/>
</dbReference>
<dbReference type="PROSITE" id="PS00217">
    <property type="entry name" value="SUGAR_TRANSPORT_2"/>
    <property type="match status" value="1"/>
</dbReference>
<keyword evidence="6 8" id="KW-1133">Transmembrane helix</keyword>
<feature type="transmembrane region" description="Helical" evidence="8">
    <location>
        <begin position="384"/>
        <end position="403"/>
    </location>
</feature>
<comment type="subcellular location">
    <subcellularLocation>
        <location evidence="1">Cell membrane</location>
        <topology evidence="1">Multi-pass membrane protein</topology>
    </subcellularLocation>
</comment>
<dbReference type="InterPro" id="IPR005829">
    <property type="entry name" value="Sugar_transporter_CS"/>
</dbReference>
<evidence type="ECO:0000256" key="1">
    <source>
        <dbReference type="ARBA" id="ARBA00004651"/>
    </source>
</evidence>
<feature type="transmembrane region" description="Helical" evidence="8">
    <location>
        <begin position="481"/>
        <end position="500"/>
    </location>
</feature>
<feature type="transmembrane region" description="Helical" evidence="8">
    <location>
        <begin position="58"/>
        <end position="78"/>
    </location>
</feature>
<evidence type="ECO:0000313" key="10">
    <source>
        <dbReference type="EMBL" id="KIZ00773.1"/>
    </source>
</evidence>
<feature type="transmembrane region" description="Helical" evidence="8">
    <location>
        <begin position="449"/>
        <end position="469"/>
    </location>
</feature>
<evidence type="ECO:0000256" key="6">
    <source>
        <dbReference type="ARBA" id="ARBA00022989"/>
    </source>
</evidence>
<dbReference type="Gene3D" id="1.20.1250.20">
    <property type="entry name" value="MFS general substrate transporter like domains"/>
    <property type="match status" value="1"/>
</dbReference>
<feature type="transmembrane region" description="Helical" evidence="8">
    <location>
        <begin position="320"/>
        <end position="342"/>
    </location>
</feature>
<dbReference type="InterPro" id="IPR051084">
    <property type="entry name" value="H+-coupled_symporters"/>
</dbReference>
<evidence type="ECO:0000256" key="3">
    <source>
        <dbReference type="ARBA" id="ARBA00022475"/>
    </source>
</evidence>
<dbReference type="GeneID" id="25740067"/>
<feature type="transmembrane region" description="Helical" evidence="8">
    <location>
        <begin position="160"/>
        <end position="182"/>
    </location>
</feature>
<evidence type="ECO:0000256" key="2">
    <source>
        <dbReference type="ARBA" id="ARBA00022448"/>
    </source>
</evidence>